<sequence>HHSLLESRKTNLPAALEEIRQLKVRGGCAMLNTYTMLSTNPTETDYSIPVSPPWGDYNPGMASTESYSYDGEDLHVMFYIDTQWDSGVASFDFDWMALKIIQEVQNSVYPSGTTFEVFIAAPDNVYAHYPVYRPDNTGRKRRTTDSVYHDCEIRGTQALYQRLAAALRVGPIATELVQAAGLKSMGLVNLSSYYLKYVKTAQRNRIISINIINHDSFVSTISDTDKWRFFSEISHVESTKSICSLFLFREQSSLDNFYNIMDVATYDGTDVGFDLIGGYWRFELQYLINYWYGFTPAPTAAPTIVVPSVNPVTDDACACQNGCTCEPSCKDENNYYCKPQVGFPFIGKNCEYPIQPRCTTDSVSISVPNDAIFWYAQGVPNVAVHGCVAGTICHPSDAICGPFRVSPGSNSVVASCPVYPSLSGGSLRSSVTFVLDRVDDLISMPRALTRVDCIVEVRQAQAVIRPEIRNVGSLSRVNVWQPTMSFWKTNFNIRPGIPANNLAVPGTGTIIYVVGEMLHVRLEADYNGSPASQLPTPHTMSLDDCTLRSSVNAGQAITILSNGVVPPNLSFPVVVDRAAGSVGGGQEFPGVGFQFQMFQFAPGTEITLTCSVRMDKTLRRRRSVEPDWIHEDMTFSEFTQKMEEEFMDEYTYEDYLYDDNIENDEEEEQVEVRFYIVEESTDIEAIIDDLIEDLQTLTIYADLPTTTTTTTTTTRTTVNLGEELHELFNMAFTPRPTVNLGEQLDELFHMEATETTRTTINLADELSDFFVNGTSSLDAAGKNLKSGFMDEVEDVETILESTGTIWIQYLLISLIGAFMILVIVFLRQRREMIIQKRLEEEALIGEDKSAFGDTF</sequence>
<evidence type="ECO:0000313" key="2">
    <source>
        <dbReference type="EMBL" id="CBY31425.1"/>
    </source>
</evidence>
<feature type="non-terminal residue" evidence="2">
    <location>
        <position position="1"/>
    </location>
</feature>
<feature type="transmembrane region" description="Helical" evidence="1">
    <location>
        <begin position="806"/>
        <end position="826"/>
    </location>
</feature>
<keyword evidence="1" id="KW-0472">Membrane</keyword>
<evidence type="ECO:0008006" key="3">
    <source>
        <dbReference type="Google" id="ProtNLM"/>
    </source>
</evidence>
<proteinExistence type="predicted"/>
<name>E4Y725_OIKDI</name>
<dbReference type="EMBL" id="FN654302">
    <property type="protein sequence ID" value="CBY31425.1"/>
    <property type="molecule type" value="Genomic_DNA"/>
</dbReference>
<organism evidence="2">
    <name type="scientific">Oikopleura dioica</name>
    <name type="common">Tunicate</name>
    <dbReference type="NCBI Taxonomy" id="34765"/>
    <lineage>
        <taxon>Eukaryota</taxon>
        <taxon>Metazoa</taxon>
        <taxon>Chordata</taxon>
        <taxon>Tunicata</taxon>
        <taxon>Appendicularia</taxon>
        <taxon>Copelata</taxon>
        <taxon>Oikopleuridae</taxon>
        <taxon>Oikopleura</taxon>
    </lineage>
</organism>
<dbReference type="AlphaFoldDB" id="E4Y725"/>
<keyword evidence="1" id="KW-0812">Transmembrane</keyword>
<reference evidence="2" key="1">
    <citation type="journal article" date="2010" name="Science">
        <title>Plasticity of animal genome architecture unmasked by rapid evolution of a pelagic tunicate.</title>
        <authorList>
            <person name="Denoeud F."/>
            <person name="Henriet S."/>
            <person name="Mungpakdee S."/>
            <person name="Aury J.M."/>
            <person name="Da Silva C."/>
            <person name="Brinkmann H."/>
            <person name="Mikhaleva J."/>
            <person name="Olsen L.C."/>
            <person name="Jubin C."/>
            <person name="Canestro C."/>
            <person name="Bouquet J.M."/>
            <person name="Danks G."/>
            <person name="Poulain J."/>
            <person name="Campsteijn C."/>
            <person name="Adamski M."/>
            <person name="Cross I."/>
            <person name="Yadetie F."/>
            <person name="Muffato M."/>
            <person name="Louis A."/>
            <person name="Butcher S."/>
            <person name="Tsagkogeorga G."/>
            <person name="Konrad A."/>
            <person name="Singh S."/>
            <person name="Jensen M.F."/>
            <person name="Cong E.H."/>
            <person name="Eikeseth-Otteraa H."/>
            <person name="Noel B."/>
            <person name="Anthouard V."/>
            <person name="Porcel B.M."/>
            <person name="Kachouri-Lafond R."/>
            <person name="Nishino A."/>
            <person name="Ugolini M."/>
            <person name="Chourrout P."/>
            <person name="Nishida H."/>
            <person name="Aasland R."/>
            <person name="Huzurbazar S."/>
            <person name="Westhof E."/>
            <person name="Delsuc F."/>
            <person name="Lehrach H."/>
            <person name="Reinhardt R."/>
            <person name="Weissenbach J."/>
            <person name="Roy S.W."/>
            <person name="Artiguenave F."/>
            <person name="Postlethwait J.H."/>
            <person name="Manak J.R."/>
            <person name="Thompson E.M."/>
            <person name="Jaillon O."/>
            <person name="Du Pasquier L."/>
            <person name="Boudinot P."/>
            <person name="Liberles D.A."/>
            <person name="Volff J.N."/>
            <person name="Philippe H."/>
            <person name="Lenhard B."/>
            <person name="Roest Crollius H."/>
            <person name="Wincker P."/>
            <person name="Chourrout D."/>
        </authorList>
    </citation>
    <scope>NUCLEOTIDE SEQUENCE [LARGE SCALE GENOMIC DNA]</scope>
</reference>
<evidence type="ECO:0000256" key="1">
    <source>
        <dbReference type="SAM" id="Phobius"/>
    </source>
</evidence>
<gene>
    <name evidence="2" type="ORF">GSOID_T00025330001</name>
</gene>
<accession>E4Y725</accession>
<protein>
    <recommendedName>
        <fullName evidence="3">ZP domain-containing protein</fullName>
    </recommendedName>
</protein>
<dbReference type="Proteomes" id="UP000011014">
    <property type="component" value="Unassembled WGS sequence"/>
</dbReference>
<keyword evidence="1" id="KW-1133">Transmembrane helix</keyword>